<feature type="repeat" description="ANK" evidence="7">
    <location>
        <begin position="266"/>
        <end position="298"/>
    </location>
</feature>
<dbReference type="Gene3D" id="1.25.40.20">
    <property type="entry name" value="Ankyrin repeat-containing domain"/>
    <property type="match status" value="1"/>
</dbReference>
<feature type="transmembrane region" description="Helical" evidence="8">
    <location>
        <begin position="513"/>
        <end position="533"/>
    </location>
</feature>
<dbReference type="GO" id="GO:0005886">
    <property type="term" value="C:plasma membrane"/>
    <property type="evidence" value="ECO:0007669"/>
    <property type="project" value="TreeGrafter"/>
</dbReference>
<feature type="repeat" description="ANK" evidence="7">
    <location>
        <begin position="55"/>
        <end position="77"/>
    </location>
</feature>
<dbReference type="Pfam" id="PF12796">
    <property type="entry name" value="Ank_2"/>
    <property type="match status" value="2"/>
</dbReference>
<sequence length="557" mass="61942">MSSQTYVLCGGTTEKGNTCLHIASLCGHKGFCTKILKQESRVPSVSSLLSVTNKDGETPLLIAVKSGHVSLADHLLEEYSRHGLNQDLLTPDKHGCNVLHHAIRNGYKELALKLIEKQPALSESCNERKESPMFMAVLKGFKDVYVKLLSNQKSKYTGPAGCNVLHAAVKYGDKDFVEELVGRRSNIAKYLAIQEDKKKGSPMQLTAHFNRDEILKIMLEFDRSLGYQISTDDGIPLLHTAAERGHVTVARALLEHCPDAPYCNNNGRTCLHIAVEEDQIKFVEFILEKNSKLGKLVNMLDGNGDSALHLAVEKCNPKMVSALLGHPDIDISVINENACTAIWKLNEFEDLSKTINWNKIFLDIYEADPIAETDIYNLHVEVRKKVIKASRKDAKSLIETYTGNTSLGAILIATITFAAAFTLPGGYSSEVGSEGLPIMVRKLAFQAFLIFDTLAMCSSLAVAFICVIARWKDFEFLLHNRFFTKKLMWFAYMATSLAFATGLYTVLAGRLHWLAIAICVLSALLTILTMLIGEWPILKLKNRYRSTSFNSDFLDLV</sequence>
<keyword evidence="5 7" id="KW-0040">ANK repeat</keyword>
<dbReference type="AlphaFoldDB" id="A0A811Q2F1"/>
<gene>
    <name evidence="10" type="ORF">NCGR_LOCUS36050</name>
</gene>
<dbReference type="InterPro" id="IPR002110">
    <property type="entry name" value="Ankyrin_rpt"/>
</dbReference>
<dbReference type="SUPFAM" id="SSF48403">
    <property type="entry name" value="Ankyrin repeat"/>
    <property type="match status" value="1"/>
</dbReference>
<dbReference type="PROSITE" id="PS50297">
    <property type="entry name" value="ANK_REP_REGION"/>
    <property type="match status" value="2"/>
</dbReference>
<keyword evidence="4 8" id="KW-1133">Transmembrane helix</keyword>
<organism evidence="10 11">
    <name type="scientific">Miscanthus lutarioriparius</name>
    <dbReference type="NCBI Taxonomy" id="422564"/>
    <lineage>
        <taxon>Eukaryota</taxon>
        <taxon>Viridiplantae</taxon>
        <taxon>Streptophyta</taxon>
        <taxon>Embryophyta</taxon>
        <taxon>Tracheophyta</taxon>
        <taxon>Spermatophyta</taxon>
        <taxon>Magnoliopsida</taxon>
        <taxon>Liliopsida</taxon>
        <taxon>Poales</taxon>
        <taxon>Poaceae</taxon>
        <taxon>PACMAD clade</taxon>
        <taxon>Panicoideae</taxon>
        <taxon>Andropogonodae</taxon>
        <taxon>Andropogoneae</taxon>
        <taxon>Saccharinae</taxon>
        <taxon>Miscanthus</taxon>
    </lineage>
</organism>
<evidence type="ECO:0000259" key="9">
    <source>
        <dbReference type="Pfam" id="PF13962"/>
    </source>
</evidence>
<dbReference type="PANTHER" id="PTHR24186">
    <property type="entry name" value="PROTEIN PHOSPHATASE 1 REGULATORY SUBUNIT"/>
    <property type="match status" value="1"/>
</dbReference>
<feature type="repeat" description="ANK" evidence="7">
    <location>
        <begin position="233"/>
        <end position="265"/>
    </location>
</feature>
<dbReference type="EMBL" id="CAJGYO010000009">
    <property type="protein sequence ID" value="CAD6252398.1"/>
    <property type="molecule type" value="Genomic_DNA"/>
</dbReference>
<evidence type="ECO:0000256" key="2">
    <source>
        <dbReference type="ARBA" id="ARBA00022692"/>
    </source>
</evidence>
<proteinExistence type="predicted"/>
<feature type="domain" description="PGG" evidence="9">
    <location>
        <begin position="402"/>
        <end position="506"/>
    </location>
</feature>
<dbReference type="InterPro" id="IPR036770">
    <property type="entry name" value="Ankyrin_rpt-contain_sf"/>
</dbReference>
<dbReference type="Pfam" id="PF13962">
    <property type="entry name" value="PGG"/>
    <property type="match status" value="1"/>
</dbReference>
<keyword evidence="11" id="KW-1185">Reference proteome</keyword>
<comment type="caution">
    <text evidence="10">The sequence shown here is derived from an EMBL/GenBank/DDBJ whole genome shotgun (WGS) entry which is preliminary data.</text>
</comment>
<dbReference type="Proteomes" id="UP000604825">
    <property type="component" value="Unassembled WGS sequence"/>
</dbReference>
<feature type="transmembrane region" description="Helical" evidence="8">
    <location>
        <begin position="443"/>
        <end position="468"/>
    </location>
</feature>
<evidence type="ECO:0000313" key="10">
    <source>
        <dbReference type="EMBL" id="CAD6252398.1"/>
    </source>
</evidence>
<keyword evidence="3" id="KW-0677">Repeat</keyword>
<evidence type="ECO:0000256" key="5">
    <source>
        <dbReference type="ARBA" id="ARBA00023043"/>
    </source>
</evidence>
<dbReference type="SMART" id="SM00248">
    <property type="entry name" value="ANK"/>
    <property type="match status" value="9"/>
</dbReference>
<evidence type="ECO:0000256" key="1">
    <source>
        <dbReference type="ARBA" id="ARBA00004141"/>
    </source>
</evidence>
<dbReference type="PANTHER" id="PTHR24186:SF54">
    <property type="entry name" value="PGG DOMAIN-CONTAINING PROTEIN"/>
    <property type="match status" value="1"/>
</dbReference>
<evidence type="ECO:0000256" key="4">
    <source>
        <dbReference type="ARBA" id="ARBA00022989"/>
    </source>
</evidence>
<comment type="subcellular location">
    <subcellularLocation>
        <location evidence="1">Membrane</location>
        <topology evidence="1">Multi-pass membrane protein</topology>
    </subcellularLocation>
</comment>
<reference evidence="10" key="1">
    <citation type="submission" date="2020-10" db="EMBL/GenBank/DDBJ databases">
        <authorList>
            <person name="Han B."/>
            <person name="Lu T."/>
            <person name="Zhao Q."/>
            <person name="Huang X."/>
            <person name="Zhao Y."/>
        </authorList>
    </citation>
    <scope>NUCLEOTIDE SEQUENCE</scope>
</reference>
<feature type="transmembrane region" description="Helical" evidence="8">
    <location>
        <begin position="401"/>
        <end position="423"/>
    </location>
</feature>
<name>A0A811Q2F1_9POAL</name>
<evidence type="ECO:0000256" key="3">
    <source>
        <dbReference type="ARBA" id="ARBA00022737"/>
    </source>
</evidence>
<protein>
    <recommendedName>
        <fullName evidence="9">PGG domain-containing protein</fullName>
    </recommendedName>
</protein>
<dbReference type="Pfam" id="PF00023">
    <property type="entry name" value="Ank"/>
    <property type="match status" value="1"/>
</dbReference>
<evidence type="ECO:0000256" key="7">
    <source>
        <dbReference type="PROSITE-ProRule" id="PRU00023"/>
    </source>
</evidence>
<accession>A0A811Q2F1</accession>
<dbReference type="OrthoDB" id="303876at2759"/>
<dbReference type="PROSITE" id="PS50088">
    <property type="entry name" value="ANK_REPEAT"/>
    <property type="match status" value="3"/>
</dbReference>
<feature type="transmembrane region" description="Helical" evidence="8">
    <location>
        <begin position="489"/>
        <end position="507"/>
    </location>
</feature>
<evidence type="ECO:0000256" key="8">
    <source>
        <dbReference type="SAM" id="Phobius"/>
    </source>
</evidence>
<keyword evidence="2 8" id="KW-0812">Transmembrane</keyword>
<keyword evidence="6 8" id="KW-0472">Membrane</keyword>
<evidence type="ECO:0000313" key="11">
    <source>
        <dbReference type="Proteomes" id="UP000604825"/>
    </source>
</evidence>
<dbReference type="InterPro" id="IPR026961">
    <property type="entry name" value="PGG_dom"/>
</dbReference>
<evidence type="ECO:0000256" key="6">
    <source>
        <dbReference type="ARBA" id="ARBA00023136"/>
    </source>
</evidence>